<dbReference type="RefSeq" id="WP_058460311.1">
    <property type="nucleotide sequence ID" value="NZ_CAAAIY010000002.1"/>
</dbReference>
<dbReference type="EMBL" id="LNXU01000032">
    <property type="protein sequence ID" value="KTC71143.1"/>
    <property type="molecule type" value="Genomic_DNA"/>
</dbReference>
<name>A0A0W0RJB2_LEGBO</name>
<evidence type="ECO:0000256" key="6">
    <source>
        <dbReference type="ARBA" id="ARBA00022741"/>
    </source>
</evidence>
<dbReference type="CDD" id="cd04730">
    <property type="entry name" value="NPD_like"/>
    <property type="match status" value="1"/>
</dbReference>
<dbReference type="Pfam" id="PF03060">
    <property type="entry name" value="NMO"/>
    <property type="match status" value="1"/>
</dbReference>
<protein>
    <recommendedName>
        <fullName evidence="11">Nitronate monooxygenase</fullName>
    </recommendedName>
    <alternativeName>
        <fullName evidence="9">Propionate 3-nitronate monooxygenase</fullName>
    </alternativeName>
</protein>
<dbReference type="GO" id="GO:0009636">
    <property type="term" value="P:response to toxic substance"/>
    <property type="evidence" value="ECO:0007669"/>
    <property type="project" value="UniProtKB-KW"/>
</dbReference>
<dbReference type="PANTHER" id="PTHR42747">
    <property type="entry name" value="NITRONATE MONOOXYGENASE-RELATED"/>
    <property type="match status" value="1"/>
</dbReference>
<keyword evidence="3" id="KW-0216">Detoxification</keyword>
<sequence>MWQTRLTEKIGLKFPIIQAPMAGGAATPELVAAVSNSGGLGSLGAGYMTPTEIRHALKTIRKLTNKPFAVNLFIPEEHYATAAQIQKSCADIKQSCHELNIEIKSVAKPYAQSFEEQIKVLLEEKIPVFSYAFGLLDSAWISKLKKNHTILIGTATTLAEARVLEESGIDAIVAQGSEAGGHRGTFIGKAEDGLIGLFSLIPQFVDQIKIPIIAAGGIMDGRGIVAATHLGAEGIQMGTAFLSCFESGIPDVYKHALLTQQQDNTVLTRAFSGKLARGVRNQFIERMELRKINILDYPIQNALTSMMRKKAKEQNNIDFMSMWAGQSAPLCRNTSANELIRALVLEAEALNKGISD</sequence>
<evidence type="ECO:0000256" key="7">
    <source>
        <dbReference type="ARBA" id="ARBA00023002"/>
    </source>
</evidence>
<dbReference type="SUPFAM" id="SSF51412">
    <property type="entry name" value="Inosine monophosphate dehydrogenase (IMPDH)"/>
    <property type="match status" value="1"/>
</dbReference>
<evidence type="ECO:0000256" key="4">
    <source>
        <dbReference type="ARBA" id="ARBA00022630"/>
    </source>
</evidence>
<dbReference type="OrthoDB" id="9778912at2"/>
<proteinExistence type="inferred from homology"/>
<dbReference type="Proteomes" id="UP000054695">
    <property type="component" value="Unassembled WGS sequence"/>
</dbReference>
<reference evidence="12 13" key="1">
    <citation type="submission" date="2015-11" db="EMBL/GenBank/DDBJ databases">
        <title>Genomic analysis of 38 Legionella species identifies large and diverse effector repertoires.</title>
        <authorList>
            <person name="Burstein D."/>
            <person name="Amaro F."/>
            <person name="Zusman T."/>
            <person name="Lifshitz Z."/>
            <person name="Cohen O."/>
            <person name="Gilbert J.A."/>
            <person name="Pupko T."/>
            <person name="Shuman H.A."/>
            <person name="Segal G."/>
        </authorList>
    </citation>
    <scope>NUCLEOTIDE SEQUENCE [LARGE SCALE GENOMIC DNA]</scope>
    <source>
        <strain evidence="12 13">WIGA</strain>
    </source>
</reference>
<evidence type="ECO:0000256" key="11">
    <source>
        <dbReference type="ARBA" id="ARBA00067136"/>
    </source>
</evidence>
<evidence type="ECO:0000256" key="2">
    <source>
        <dbReference type="ARBA" id="ARBA00009881"/>
    </source>
</evidence>
<dbReference type="InterPro" id="IPR013785">
    <property type="entry name" value="Aldolase_TIM"/>
</dbReference>
<dbReference type="FunFam" id="3.20.20.70:FF:000154">
    <property type="entry name" value="Probable nitronate monooxygenase"/>
    <property type="match status" value="1"/>
</dbReference>
<dbReference type="PATRIC" id="fig|447.4.peg.2894"/>
<dbReference type="InterPro" id="IPR004136">
    <property type="entry name" value="NMO"/>
</dbReference>
<keyword evidence="8" id="KW-0503">Monooxygenase</keyword>
<keyword evidence="7 12" id="KW-0560">Oxidoreductase</keyword>
<comment type="caution">
    <text evidence="12">The sequence shown here is derived from an EMBL/GenBank/DDBJ whole genome shotgun (WGS) entry which is preliminary data.</text>
</comment>
<dbReference type="GO" id="GO:0018580">
    <property type="term" value="F:nitronate monooxygenase activity"/>
    <property type="evidence" value="ECO:0007669"/>
    <property type="project" value="InterPro"/>
</dbReference>
<dbReference type="STRING" id="447.Lboz_2720"/>
<comment type="similarity">
    <text evidence="2">Belongs to the nitronate monooxygenase family. NMO class I subfamily.</text>
</comment>
<evidence type="ECO:0000256" key="5">
    <source>
        <dbReference type="ARBA" id="ARBA00022643"/>
    </source>
</evidence>
<keyword evidence="13" id="KW-1185">Reference proteome</keyword>
<dbReference type="Gene3D" id="3.20.20.70">
    <property type="entry name" value="Aldolase class I"/>
    <property type="match status" value="1"/>
</dbReference>
<keyword evidence="6" id="KW-0547">Nucleotide-binding</keyword>
<keyword evidence="12" id="KW-0223">Dioxygenase</keyword>
<evidence type="ECO:0000256" key="10">
    <source>
        <dbReference type="ARBA" id="ARBA00049401"/>
    </source>
</evidence>
<dbReference type="GO" id="GO:0000166">
    <property type="term" value="F:nucleotide binding"/>
    <property type="evidence" value="ECO:0007669"/>
    <property type="project" value="UniProtKB-KW"/>
</dbReference>
<evidence type="ECO:0000313" key="13">
    <source>
        <dbReference type="Proteomes" id="UP000054695"/>
    </source>
</evidence>
<gene>
    <name evidence="12" type="ORF">Lboz_2720</name>
</gene>
<organism evidence="12 13">
    <name type="scientific">Legionella bozemanae</name>
    <name type="common">Fluoribacter bozemanae</name>
    <dbReference type="NCBI Taxonomy" id="447"/>
    <lineage>
        <taxon>Bacteria</taxon>
        <taxon>Pseudomonadati</taxon>
        <taxon>Pseudomonadota</taxon>
        <taxon>Gammaproteobacteria</taxon>
        <taxon>Legionellales</taxon>
        <taxon>Legionellaceae</taxon>
        <taxon>Legionella</taxon>
    </lineage>
</organism>
<dbReference type="PANTHER" id="PTHR42747:SF3">
    <property type="entry name" value="NITRONATE MONOOXYGENASE-RELATED"/>
    <property type="match status" value="1"/>
</dbReference>
<accession>A0A0W0RJB2</accession>
<evidence type="ECO:0000256" key="8">
    <source>
        <dbReference type="ARBA" id="ARBA00023033"/>
    </source>
</evidence>
<keyword evidence="4" id="KW-0285">Flavoprotein</keyword>
<dbReference type="AlphaFoldDB" id="A0A0W0RJB2"/>
<evidence type="ECO:0000256" key="9">
    <source>
        <dbReference type="ARBA" id="ARBA00031155"/>
    </source>
</evidence>
<evidence type="ECO:0000313" key="12">
    <source>
        <dbReference type="EMBL" id="KTC71143.1"/>
    </source>
</evidence>
<dbReference type="GO" id="GO:0051213">
    <property type="term" value="F:dioxygenase activity"/>
    <property type="evidence" value="ECO:0007669"/>
    <property type="project" value="UniProtKB-KW"/>
</dbReference>
<keyword evidence="5" id="KW-0288">FMN</keyword>
<comment type="catalytic activity">
    <reaction evidence="10">
        <text>3 propionate 3-nitronate + 3 O2 + H2O = 3 3-oxopropanoate + 2 nitrate + nitrite + H2O2 + 3 H(+)</text>
        <dbReference type="Rhea" id="RHEA:57332"/>
        <dbReference type="ChEBI" id="CHEBI:15377"/>
        <dbReference type="ChEBI" id="CHEBI:15378"/>
        <dbReference type="ChEBI" id="CHEBI:15379"/>
        <dbReference type="ChEBI" id="CHEBI:16240"/>
        <dbReference type="ChEBI" id="CHEBI:16301"/>
        <dbReference type="ChEBI" id="CHEBI:17632"/>
        <dbReference type="ChEBI" id="CHEBI:33190"/>
        <dbReference type="ChEBI" id="CHEBI:136067"/>
    </reaction>
</comment>
<comment type="cofactor">
    <cofactor evidence="1">
        <name>FMN</name>
        <dbReference type="ChEBI" id="CHEBI:58210"/>
    </cofactor>
</comment>
<evidence type="ECO:0000256" key="1">
    <source>
        <dbReference type="ARBA" id="ARBA00001917"/>
    </source>
</evidence>
<evidence type="ECO:0000256" key="3">
    <source>
        <dbReference type="ARBA" id="ARBA00022575"/>
    </source>
</evidence>